<comment type="caution">
    <text evidence="1">The sequence shown here is derived from an EMBL/GenBank/DDBJ whole genome shotgun (WGS) entry which is preliminary data.</text>
</comment>
<evidence type="ECO:0000313" key="1">
    <source>
        <dbReference type="EMBL" id="MBF0596149.1"/>
    </source>
</evidence>
<dbReference type="EMBL" id="JADGIK010000001">
    <property type="protein sequence ID" value="MBF0596149.1"/>
    <property type="molecule type" value="Genomic_DNA"/>
</dbReference>
<dbReference type="AlphaFoldDB" id="A0A8J7K3G6"/>
<dbReference type="Proteomes" id="UP000608754">
    <property type="component" value="Unassembled WGS sequence"/>
</dbReference>
<dbReference type="SUPFAM" id="SSF110296">
    <property type="entry name" value="Oligoxyloglucan reducing end-specific cellobiohydrolase"/>
    <property type="match status" value="1"/>
</dbReference>
<keyword evidence="2" id="KW-1185">Reference proteome</keyword>
<proteinExistence type="predicted"/>
<evidence type="ECO:0000313" key="2">
    <source>
        <dbReference type="Proteomes" id="UP000608754"/>
    </source>
</evidence>
<evidence type="ECO:0008006" key="3">
    <source>
        <dbReference type="Google" id="ProtNLM"/>
    </source>
</evidence>
<accession>A0A8J7K3G6</accession>
<protein>
    <recommendedName>
        <fullName evidence="3">T9SS type A sorting domain-containing protein</fullName>
    </recommendedName>
</protein>
<sequence length="280" mass="30026">MYKTTDGGTTWNTLSTAPSPVNGDEYGYVGGKVSYGDHLWLTSNTGRILHTADKGLTWNSYIAPIDDFAGENSSGAMSFSSENYGLIVDNTGWLWVTEDGGSNWELKDAQGYYTADIKYIPGSANTFVSTGLNVYESEYGSAYSNDGGKTWVNIDFGVTLADARINTSALDCNTIYTSNFATSTGQGGILKLNGTIPGCTLAVNDQTLTKVELKAVVNNGILNIVTNKDVKDILVGDMSAKTLASSTTKFVNVSQLKSGVYFARVAYVDESNSTIKFVIK</sequence>
<name>A0A8J7K3G6_9FLAO</name>
<gene>
    <name evidence="1" type="ORF">IM532_01515</name>
</gene>
<dbReference type="Gene3D" id="2.130.10.10">
    <property type="entry name" value="YVTN repeat-like/Quinoprotein amine dehydrogenase"/>
    <property type="match status" value="1"/>
</dbReference>
<reference evidence="1" key="1">
    <citation type="submission" date="2020-10" db="EMBL/GenBank/DDBJ databases">
        <authorList>
            <person name="Lu T."/>
            <person name="Wang Q."/>
            <person name="Han X."/>
        </authorList>
    </citation>
    <scope>NUCLEOTIDE SEQUENCE</scope>
    <source>
        <strain evidence="1">WQ 117</strain>
    </source>
</reference>
<organism evidence="1 2">
    <name type="scientific">Faecalibacter rhinopitheci</name>
    <dbReference type="NCBI Taxonomy" id="2779678"/>
    <lineage>
        <taxon>Bacteria</taxon>
        <taxon>Pseudomonadati</taxon>
        <taxon>Bacteroidota</taxon>
        <taxon>Flavobacteriia</taxon>
        <taxon>Flavobacteriales</taxon>
        <taxon>Weeksellaceae</taxon>
        <taxon>Faecalibacter</taxon>
    </lineage>
</organism>
<dbReference type="InterPro" id="IPR015943">
    <property type="entry name" value="WD40/YVTN_repeat-like_dom_sf"/>
</dbReference>